<organism evidence="3 4">
    <name type="scientific">Fusarium zealandicum</name>
    <dbReference type="NCBI Taxonomy" id="1053134"/>
    <lineage>
        <taxon>Eukaryota</taxon>
        <taxon>Fungi</taxon>
        <taxon>Dikarya</taxon>
        <taxon>Ascomycota</taxon>
        <taxon>Pezizomycotina</taxon>
        <taxon>Sordariomycetes</taxon>
        <taxon>Hypocreomycetidae</taxon>
        <taxon>Hypocreales</taxon>
        <taxon>Nectriaceae</taxon>
        <taxon>Fusarium</taxon>
        <taxon>Fusarium staphyleae species complex</taxon>
    </lineage>
</organism>
<reference evidence="3" key="2">
    <citation type="submission" date="2020-05" db="EMBL/GenBank/DDBJ databases">
        <authorList>
            <person name="Kim H.-S."/>
            <person name="Proctor R.H."/>
            <person name="Brown D.W."/>
        </authorList>
    </citation>
    <scope>NUCLEOTIDE SEQUENCE</scope>
    <source>
        <strain evidence="3">NRRL 22465</strain>
    </source>
</reference>
<feature type="transmembrane region" description="Helical" evidence="1">
    <location>
        <begin position="101"/>
        <end position="120"/>
    </location>
</feature>
<keyword evidence="1" id="KW-0812">Transmembrane</keyword>
<dbReference type="OrthoDB" id="3009728at2759"/>
<feature type="transmembrane region" description="Helical" evidence="1">
    <location>
        <begin position="177"/>
        <end position="197"/>
    </location>
</feature>
<proteinExistence type="predicted"/>
<accession>A0A8H4U9K0</accession>
<feature type="signal peptide" evidence="2">
    <location>
        <begin position="1"/>
        <end position="27"/>
    </location>
</feature>
<keyword evidence="4" id="KW-1185">Reference proteome</keyword>
<gene>
    <name evidence="3" type="ORF">FZEAL_9697</name>
</gene>
<protein>
    <submittedName>
        <fullName evidence="3">Uncharacterized protein</fullName>
    </submittedName>
</protein>
<evidence type="ECO:0000313" key="3">
    <source>
        <dbReference type="EMBL" id="KAF4971979.1"/>
    </source>
</evidence>
<sequence length="371" mass="40802">MAGKDRFIRALSLLVLGLSTLVTPVSASWTNPLEHFYSQYSHGLQDIIQNNCSDTYALYLADRRNVSAIRSELRIFGMHSMNHEMIECILENSPELVKSKMAAAAIVLGLAPTIIASLGVRPQDTALLSVVGRRHMLAFAVAVGSPAINAYRASEYATVIDSLRDRSLKRPSLIRKLDPFITAFSYILAAASIANIGELTYRLGARATFSIVPDAEFMALLWASLGVLIHFLAGLAMWTRVSSRVQSVDEDVTKKGPWPVSVAKGQIDIMTRRSKLIFTVHPEFMLFSLLSLITTVFTGCHIIFGTLVFSSILFVSVNDSLSIVARLMASAIVTRVIITSELLALRESVEESVDSTVAHNPARLEYQIRMP</sequence>
<name>A0A8H4U9K0_9HYPO</name>
<evidence type="ECO:0000313" key="4">
    <source>
        <dbReference type="Proteomes" id="UP000635477"/>
    </source>
</evidence>
<dbReference type="AlphaFoldDB" id="A0A8H4U9K0"/>
<keyword evidence="2" id="KW-0732">Signal</keyword>
<keyword evidence="1" id="KW-0472">Membrane</keyword>
<dbReference type="Proteomes" id="UP000635477">
    <property type="component" value="Unassembled WGS sequence"/>
</dbReference>
<feature type="transmembrane region" description="Helical" evidence="1">
    <location>
        <begin position="217"/>
        <end position="238"/>
    </location>
</feature>
<reference evidence="3" key="1">
    <citation type="journal article" date="2020" name="BMC Genomics">
        <title>Correction to: Identification and distribution of gene clusters required for synthesis of sphingolipid metabolism inhibitors in diverse species of the filamentous fungus Fusarium.</title>
        <authorList>
            <person name="Kim H.S."/>
            <person name="Lohmar J.M."/>
            <person name="Busman M."/>
            <person name="Brown D.W."/>
            <person name="Naumann T.A."/>
            <person name="Divon H.H."/>
            <person name="Lysoe E."/>
            <person name="Uhlig S."/>
            <person name="Proctor R.H."/>
        </authorList>
    </citation>
    <scope>NUCLEOTIDE SEQUENCE</scope>
    <source>
        <strain evidence="3">NRRL 22465</strain>
    </source>
</reference>
<keyword evidence="1" id="KW-1133">Transmembrane helix</keyword>
<evidence type="ECO:0000256" key="1">
    <source>
        <dbReference type="SAM" id="Phobius"/>
    </source>
</evidence>
<feature type="chain" id="PRO_5034393354" evidence="2">
    <location>
        <begin position="28"/>
        <end position="371"/>
    </location>
</feature>
<feature type="transmembrane region" description="Helical" evidence="1">
    <location>
        <begin position="284"/>
        <end position="317"/>
    </location>
</feature>
<evidence type="ECO:0000256" key="2">
    <source>
        <dbReference type="SAM" id="SignalP"/>
    </source>
</evidence>
<dbReference type="EMBL" id="JABEYC010000941">
    <property type="protein sequence ID" value="KAF4971979.1"/>
    <property type="molecule type" value="Genomic_DNA"/>
</dbReference>
<comment type="caution">
    <text evidence="3">The sequence shown here is derived from an EMBL/GenBank/DDBJ whole genome shotgun (WGS) entry which is preliminary data.</text>
</comment>